<proteinExistence type="predicted"/>
<gene>
    <name evidence="1" type="ORF">NC653_000753</name>
</gene>
<sequence length="150" mass="17084">MRARLHQQTHLSFAKTDTFLEFPPRTLKNLVKSSSLVSLAHYYFFPVLITTEMARPSGQHVAGRMHIFLQDTLSLLQKSASNALHACLFFSKERSSRRSSHGLTDACLSDCYLINLNPKELRLVGMKLVLYSSARWASSPLSQLMFDNRH</sequence>
<accession>A0AAD6WFQ0</accession>
<organism evidence="1 2">
    <name type="scientific">Populus alba x Populus x berolinensis</name>
    <dbReference type="NCBI Taxonomy" id="444605"/>
    <lineage>
        <taxon>Eukaryota</taxon>
        <taxon>Viridiplantae</taxon>
        <taxon>Streptophyta</taxon>
        <taxon>Embryophyta</taxon>
        <taxon>Tracheophyta</taxon>
        <taxon>Spermatophyta</taxon>
        <taxon>Magnoliopsida</taxon>
        <taxon>eudicotyledons</taxon>
        <taxon>Gunneridae</taxon>
        <taxon>Pentapetalae</taxon>
        <taxon>rosids</taxon>
        <taxon>fabids</taxon>
        <taxon>Malpighiales</taxon>
        <taxon>Salicaceae</taxon>
        <taxon>Saliceae</taxon>
        <taxon>Populus</taxon>
    </lineage>
</organism>
<reference evidence="1 2" key="1">
    <citation type="journal article" date="2023" name="Mol. Ecol. Resour.">
        <title>Chromosome-level genome assembly of a triploid poplar Populus alba 'Berolinensis'.</title>
        <authorList>
            <person name="Chen S."/>
            <person name="Yu Y."/>
            <person name="Wang X."/>
            <person name="Wang S."/>
            <person name="Zhang T."/>
            <person name="Zhou Y."/>
            <person name="He R."/>
            <person name="Meng N."/>
            <person name="Wang Y."/>
            <person name="Liu W."/>
            <person name="Liu Z."/>
            <person name="Liu J."/>
            <person name="Guo Q."/>
            <person name="Huang H."/>
            <person name="Sederoff R.R."/>
            <person name="Wang G."/>
            <person name="Qu G."/>
            <person name="Chen S."/>
        </authorList>
    </citation>
    <scope>NUCLEOTIDE SEQUENCE [LARGE SCALE GENOMIC DNA]</scope>
    <source>
        <strain evidence="1">SC-2020</strain>
    </source>
</reference>
<evidence type="ECO:0000313" key="2">
    <source>
        <dbReference type="Proteomes" id="UP001164929"/>
    </source>
</evidence>
<dbReference type="AlphaFoldDB" id="A0AAD6WFQ0"/>
<comment type="caution">
    <text evidence="1">The sequence shown here is derived from an EMBL/GenBank/DDBJ whole genome shotgun (WGS) entry which is preliminary data.</text>
</comment>
<dbReference type="EMBL" id="JAQIZT010000001">
    <property type="protein sequence ID" value="KAJ7010116.1"/>
    <property type="molecule type" value="Genomic_DNA"/>
</dbReference>
<keyword evidence="2" id="KW-1185">Reference proteome</keyword>
<protein>
    <submittedName>
        <fullName evidence="1">Uncharacterized protein</fullName>
    </submittedName>
</protein>
<evidence type="ECO:0000313" key="1">
    <source>
        <dbReference type="EMBL" id="KAJ7010116.1"/>
    </source>
</evidence>
<name>A0AAD6WFQ0_9ROSI</name>
<dbReference type="Proteomes" id="UP001164929">
    <property type="component" value="Chromosome 1"/>
</dbReference>